<proteinExistence type="predicted"/>
<evidence type="ECO:0000256" key="4">
    <source>
        <dbReference type="ARBA" id="ARBA00023136"/>
    </source>
</evidence>
<evidence type="ECO:0000256" key="1">
    <source>
        <dbReference type="ARBA" id="ARBA00004141"/>
    </source>
</evidence>
<accession>A0AAV2H0N2</accession>
<evidence type="ECO:0000259" key="7">
    <source>
        <dbReference type="PROSITE" id="PS50850"/>
    </source>
</evidence>
<dbReference type="GO" id="GO:0022857">
    <property type="term" value="F:transmembrane transporter activity"/>
    <property type="evidence" value="ECO:0007669"/>
    <property type="project" value="InterPro"/>
</dbReference>
<dbReference type="InterPro" id="IPR036259">
    <property type="entry name" value="MFS_trans_sf"/>
</dbReference>
<dbReference type="PROSITE" id="PS00217">
    <property type="entry name" value="SUGAR_TRANSPORT_2"/>
    <property type="match status" value="1"/>
</dbReference>
<dbReference type="Proteomes" id="UP001497497">
    <property type="component" value="Unassembled WGS sequence"/>
</dbReference>
<feature type="chain" id="PRO_5043651577" description="Major facilitator superfamily (MFS) profile domain-containing protein" evidence="6">
    <location>
        <begin position="21"/>
        <end position="175"/>
    </location>
</feature>
<dbReference type="EMBL" id="CAXITT010000001">
    <property type="protein sequence ID" value="CAL1525829.1"/>
    <property type="molecule type" value="Genomic_DNA"/>
</dbReference>
<dbReference type="PROSITE" id="PS50850">
    <property type="entry name" value="MFS"/>
    <property type="match status" value="1"/>
</dbReference>
<sequence>MGKFQWLVTICIASAQFTMGWSMLQMSFASMVPDYTCIVDGGENDTTFNDTLNVCHINGTECSRYLFPGSVRTAASEWGLVCDLKWVKATVTSIQMAGVFLGALISGQISDLFGRRKTLYSFVLAHILLNGIAAFSASWIMFAVMRFFIGISIGAILVVVFPFSIEFLPIKWRQS</sequence>
<keyword evidence="4 5" id="KW-0472">Membrane</keyword>
<dbReference type="InterPro" id="IPR005829">
    <property type="entry name" value="Sugar_transporter_CS"/>
</dbReference>
<feature type="signal peptide" evidence="6">
    <location>
        <begin position="1"/>
        <end position="20"/>
    </location>
</feature>
<evidence type="ECO:0000313" key="8">
    <source>
        <dbReference type="EMBL" id="CAL1525829.1"/>
    </source>
</evidence>
<feature type="transmembrane region" description="Helical" evidence="5">
    <location>
        <begin position="119"/>
        <end position="141"/>
    </location>
</feature>
<evidence type="ECO:0000313" key="9">
    <source>
        <dbReference type="Proteomes" id="UP001497497"/>
    </source>
</evidence>
<evidence type="ECO:0000256" key="6">
    <source>
        <dbReference type="SAM" id="SignalP"/>
    </source>
</evidence>
<reference evidence="8 9" key="1">
    <citation type="submission" date="2024-04" db="EMBL/GenBank/DDBJ databases">
        <authorList>
            <consortium name="Genoscope - CEA"/>
            <person name="William W."/>
        </authorList>
    </citation>
    <scope>NUCLEOTIDE SEQUENCE [LARGE SCALE GENOMIC DNA]</scope>
</reference>
<name>A0AAV2H0N2_LYMST</name>
<dbReference type="Gene3D" id="1.20.1250.20">
    <property type="entry name" value="MFS general substrate transporter like domains"/>
    <property type="match status" value="1"/>
</dbReference>
<feature type="domain" description="Major facilitator superfamily (MFS) profile" evidence="7">
    <location>
        <begin position="8"/>
        <end position="175"/>
    </location>
</feature>
<organism evidence="8 9">
    <name type="scientific">Lymnaea stagnalis</name>
    <name type="common">Great pond snail</name>
    <name type="synonym">Helix stagnalis</name>
    <dbReference type="NCBI Taxonomy" id="6523"/>
    <lineage>
        <taxon>Eukaryota</taxon>
        <taxon>Metazoa</taxon>
        <taxon>Spiralia</taxon>
        <taxon>Lophotrochozoa</taxon>
        <taxon>Mollusca</taxon>
        <taxon>Gastropoda</taxon>
        <taxon>Heterobranchia</taxon>
        <taxon>Euthyneura</taxon>
        <taxon>Panpulmonata</taxon>
        <taxon>Hygrophila</taxon>
        <taxon>Lymnaeoidea</taxon>
        <taxon>Lymnaeidae</taxon>
        <taxon>Lymnaea</taxon>
    </lineage>
</organism>
<dbReference type="PROSITE" id="PS00216">
    <property type="entry name" value="SUGAR_TRANSPORT_1"/>
    <property type="match status" value="1"/>
</dbReference>
<comment type="caution">
    <text evidence="8">The sequence shown here is derived from an EMBL/GenBank/DDBJ whole genome shotgun (WGS) entry which is preliminary data.</text>
</comment>
<keyword evidence="9" id="KW-1185">Reference proteome</keyword>
<dbReference type="GO" id="GO:0016020">
    <property type="term" value="C:membrane"/>
    <property type="evidence" value="ECO:0007669"/>
    <property type="project" value="UniProtKB-SubCell"/>
</dbReference>
<evidence type="ECO:0000256" key="3">
    <source>
        <dbReference type="ARBA" id="ARBA00022989"/>
    </source>
</evidence>
<dbReference type="Pfam" id="PF00083">
    <property type="entry name" value="Sugar_tr"/>
    <property type="match status" value="1"/>
</dbReference>
<dbReference type="AlphaFoldDB" id="A0AAV2H0N2"/>
<keyword evidence="6" id="KW-0732">Signal</keyword>
<feature type="transmembrane region" description="Helical" evidence="5">
    <location>
        <begin position="147"/>
        <end position="168"/>
    </location>
</feature>
<dbReference type="SUPFAM" id="SSF103473">
    <property type="entry name" value="MFS general substrate transporter"/>
    <property type="match status" value="1"/>
</dbReference>
<gene>
    <name evidence="8" type="ORF">GSLYS_00000006001</name>
</gene>
<dbReference type="PANTHER" id="PTHR24064">
    <property type="entry name" value="SOLUTE CARRIER FAMILY 22 MEMBER"/>
    <property type="match status" value="1"/>
</dbReference>
<evidence type="ECO:0000256" key="5">
    <source>
        <dbReference type="SAM" id="Phobius"/>
    </source>
</evidence>
<comment type="subcellular location">
    <subcellularLocation>
        <location evidence="1">Membrane</location>
        <topology evidence="1">Multi-pass membrane protein</topology>
    </subcellularLocation>
</comment>
<protein>
    <recommendedName>
        <fullName evidence="7">Major facilitator superfamily (MFS) profile domain-containing protein</fullName>
    </recommendedName>
</protein>
<keyword evidence="3 5" id="KW-1133">Transmembrane helix</keyword>
<feature type="transmembrane region" description="Helical" evidence="5">
    <location>
        <begin position="86"/>
        <end position="107"/>
    </location>
</feature>
<dbReference type="InterPro" id="IPR005828">
    <property type="entry name" value="MFS_sugar_transport-like"/>
</dbReference>
<evidence type="ECO:0000256" key="2">
    <source>
        <dbReference type="ARBA" id="ARBA00022692"/>
    </source>
</evidence>
<keyword evidence="2 5" id="KW-0812">Transmembrane</keyword>
<dbReference type="InterPro" id="IPR020846">
    <property type="entry name" value="MFS_dom"/>
</dbReference>